<sequence>MRQRQFQSEFELGWLSSSEGFCFWELCLIKTESFSGDSEIIYENRGWGENERKGEEESAWEREIWAHWGE</sequence>
<accession>A0A822Y4T1</accession>
<protein>
    <submittedName>
        <fullName evidence="1">Uncharacterized protein</fullName>
    </submittedName>
</protein>
<dbReference type="Proteomes" id="UP000607653">
    <property type="component" value="Unassembled WGS sequence"/>
</dbReference>
<gene>
    <name evidence="1" type="ORF">HUJ06_026082</name>
</gene>
<dbReference type="AlphaFoldDB" id="A0A822Y4T1"/>
<organism evidence="1 2">
    <name type="scientific">Nelumbo nucifera</name>
    <name type="common">Sacred lotus</name>
    <dbReference type="NCBI Taxonomy" id="4432"/>
    <lineage>
        <taxon>Eukaryota</taxon>
        <taxon>Viridiplantae</taxon>
        <taxon>Streptophyta</taxon>
        <taxon>Embryophyta</taxon>
        <taxon>Tracheophyta</taxon>
        <taxon>Spermatophyta</taxon>
        <taxon>Magnoliopsida</taxon>
        <taxon>Proteales</taxon>
        <taxon>Nelumbonaceae</taxon>
        <taxon>Nelumbo</taxon>
    </lineage>
</organism>
<evidence type="ECO:0000313" key="2">
    <source>
        <dbReference type="Proteomes" id="UP000607653"/>
    </source>
</evidence>
<reference evidence="1 2" key="1">
    <citation type="journal article" date="2020" name="Mol. Biol. Evol.">
        <title>Distinct Expression and Methylation Patterns for Genes with Different Fates following a Single Whole-Genome Duplication in Flowering Plants.</title>
        <authorList>
            <person name="Shi T."/>
            <person name="Rahmani R.S."/>
            <person name="Gugger P.F."/>
            <person name="Wang M."/>
            <person name="Li H."/>
            <person name="Zhang Y."/>
            <person name="Li Z."/>
            <person name="Wang Q."/>
            <person name="Van de Peer Y."/>
            <person name="Marchal K."/>
            <person name="Chen J."/>
        </authorList>
    </citation>
    <scope>NUCLEOTIDE SEQUENCE [LARGE SCALE GENOMIC DNA]</scope>
    <source>
        <tissue evidence="1">Leaf</tissue>
    </source>
</reference>
<dbReference type="EMBL" id="DUZY01000001">
    <property type="protein sequence ID" value="DAD24618.1"/>
    <property type="molecule type" value="Genomic_DNA"/>
</dbReference>
<name>A0A822Y4T1_NELNU</name>
<evidence type="ECO:0000313" key="1">
    <source>
        <dbReference type="EMBL" id="DAD24618.1"/>
    </source>
</evidence>
<proteinExistence type="predicted"/>
<keyword evidence="2" id="KW-1185">Reference proteome</keyword>
<comment type="caution">
    <text evidence="1">The sequence shown here is derived from an EMBL/GenBank/DDBJ whole genome shotgun (WGS) entry which is preliminary data.</text>
</comment>